<dbReference type="PANTHER" id="PTHR42852">
    <property type="entry name" value="THIOL:DISULFIDE INTERCHANGE PROTEIN DSBE"/>
    <property type="match status" value="1"/>
</dbReference>
<dbReference type="PROSITE" id="PS51257">
    <property type="entry name" value="PROKAR_LIPOPROTEIN"/>
    <property type="match status" value="1"/>
</dbReference>
<proteinExistence type="predicted"/>
<accession>A0AAU7E9B7</accession>
<feature type="chain" id="PRO_5043593705" evidence="1">
    <location>
        <begin position="22"/>
        <end position="199"/>
    </location>
</feature>
<dbReference type="PANTHER" id="PTHR42852:SF13">
    <property type="entry name" value="PROTEIN DIPZ"/>
    <property type="match status" value="1"/>
</dbReference>
<keyword evidence="1" id="KW-0732">Signal</keyword>
<name>A0AAU7E9B7_9BACT</name>
<dbReference type="Gene3D" id="3.40.30.10">
    <property type="entry name" value="Glutaredoxin"/>
    <property type="match status" value="1"/>
</dbReference>
<organism evidence="2">
    <name type="scientific">Campylobacter sp. CCS1377</name>
    <dbReference type="NCBI Taxonomy" id="3158229"/>
    <lineage>
        <taxon>Bacteria</taxon>
        <taxon>Pseudomonadati</taxon>
        <taxon>Campylobacterota</taxon>
        <taxon>Epsilonproteobacteria</taxon>
        <taxon>Campylobacterales</taxon>
        <taxon>Campylobacteraceae</taxon>
        <taxon>Campylobacter</taxon>
    </lineage>
</organism>
<dbReference type="AlphaFoldDB" id="A0AAU7E9B7"/>
<sequence>MKKTLHFVLFFVLLSFFYACSNEEVKNELLFAEFKPNESLILKNINGGELTLVRTKNGFAIKGEEDKILMFDFFGTFCAPCKEEALHLSRLQQENSQKLILIGLSHFESVEDKTVKEFADKYGAYYFLSNSKQNDRIIAQILKDINYQSMEQLPFKVVIKNGIYQELTNYWEAGVKSLFYIGKVPTSTIQEDLNRIMEK</sequence>
<dbReference type="InterPro" id="IPR036249">
    <property type="entry name" value="Thioredoxin-like_sf"/>
</dbReference>
<gene>
    <name evidence="2" type="ORF">AAH949_01685</name>
</gene>
<dbReference type="InterPro" id="IPR050553">
    <property type="entry name" value="Thioredoxin_ResA/DsbE_sf"/>
</dbReference>
<protein>
    <submittedName>
        <fullName evidence="2">Redoxin domain-containing protein</fullName>
    </submittedName>
</protein>
<feature type="signal peptide" evidence="1">
    <location>
        <begin position="1"/>
        <end position="21"/>
    </location>
</feature>
<dbReference type="SUPFAM" id="SSF52833">
    <property type="entry name" value="Thioredoxin-like"/>
    <property type="match status" value="1"/>
</dbReference>
<dbReference type="RefSeq" id="WP_134237647.1">
    <property type="nucleotide sequence ID" value="NZ_CP155620.1"/>
</dbReference>
<reference evidence="2" key="1">
    <citation type="submission" date="2024-05" db="EMBL/GenBank/DDBJ databases">
        <title>Campylobacter coli isolated from environmental waters in Slovenia.</title>
        <authorList>
            <person name="Zautner A.E."/>
            <person name="Bunk B."/>
            <person name="Riedel T."/>
            <person name="Sproeer C."/>
        </authorList>
    </citation>
    <scope>NUCLEOTIDE SEQUENCE</scope>
    <source>
        <strain evidence="2">CCS1377</strain>
    </source>
</reference>
<evidence type="ECO:0000256" key="1">
    <source>
        <dbReference type="SAM" id="SignalP"/>
    </source>
</evidence>
<dbReference type="EMBL" id="CP155620">
    <property type="protein sequence ID" value="XBJ29571.1"/>
    <property type="molecule type" value="Genomic_DNA"/>
</dbReference>
<evidence type="ECO:0000313" key="2">
    <source>
        <dbReference type="EMBL" id="XBJ29571.1"/>
    </source>
</evidence>